<dbReference type="GO" id="GO:0004040">
    <property type="term" value="F:amidase activity"/>
    <property type="evidence" value="ECO:0007669"/>
    <property type="project" value="UniProtKB-EC"/>
</dbReference>
<dbReference type="InterPro" id="IPR036928">
    <property type="entry name" value="AS_sf"/>
</dbReference>
<evidence type="ECO:0000313" key="3">
    <source>
        <dbReference type="Proteomes" id="UP000653578"/>
    </source>
</evidence>
<accession>A0ABX1XI73</accession>
<dbReference type="PROSITE" id="PS00571">
    <property type="entry name" value="AMIDASES"/>
    <property type="match status" value="1"/>
</dbReference>
<sequence>MENEYGAFVTRETQLEPTGIGVLKGKTFAVKDVFAIKGHVSGAGNPDWLRTHSPAERTSRSIAQLLQAGAQMTGITNTDELMFSLSGENIHYGTPVNPRSPDCLPGGSSSGSAVAVAAGLVDFALGTDTAGSVRIPASYCGIYGFRPTQGIVSTEGVIPLAQSFDTVGWFANDAKTMLHAGEALIETSGSETTFQRVIFPEEAWALASPRFEGLPEAWIQGIEEMGLQCEWKRISANGITEWMNTFRVIQGCEIWQNHGDWIEQEQPDFAPDIRGRFEWAKQQALGDREANLRKRDDIQAAMEKLLSDDGLLIIPTAPGEAPKKGMSENELSHVRLSTLQLTCIAGLSGLPQLHIPLESSRGFSIGLSVIAGKNQDVKLLKWVNEFVKNPKIELVAHARV</sequence>
<name>A0ABX1XI73_9BACL</name>
<keyword evidence="2" id="KW-0378">Hydrolase</keyword>
<dbReference type="SUPFAM" id="SSF75304">
    <property type="entry name" value="Amidase signature (AS) enzymes"/>
    <property type="match status" value="1"/>
</dbReference>
<keyword evidence="3" id="KW-1185">Reference proteome</keyword>
<dbReference type="Proteomes" id="UP000653578">
    <property type="component" value="Unassembled WGS sequence"/>
</dbReference>
<dbReference type="InterPro" id="IPR020556">
    <property type="entry name" value="Amidase_CS"/>
</dbReference>
<feature type="domain" description="Amidase" evidence="1">
    <location>
        <begin position="20"/>
        <end position="191"/>
    </location>
</feature>
<comment type="caution">
    <text evidence="2">The sequence shown here is derived from an EMBL/GenBank/DDBJ whole genome shotgun (WGS) entry which is preliminary data.</text>
</comment>
<dbReference type="EMBL" id="WHNY01000074">
    <property type="protein sequence ID" value="NOU67696.1"/>
    <property type="molecule type" value="Genomic_DNA"/>
</dbReference>
<dbReference type="Pfam" id="PF01425">
    <property type="entry name" value="Amidase"/>
    <property type="match status" value="2"/>
</dbReference>
<dbReference type="InterPro" id="IPR023631">
    <property type="entry name" value="Amidase_dom"/>
</dbReference>
<dbReference type="NCBIfam" id="NF006169">
    <property type="entry name" value="PRK08310.1"/>
    <property type="match status" value="1"/>
</dbReference>
<evidence type="ECO:0000259" key="1">
    <source>
        <dbReference type="Pfam" id="PF01425"/>
    </source>
</evidence>
<proteinExistence type="predicted"/>
<dbReference type="PANTHER" id="PTHR46310:SF7">
    <property type="entry name" value="AMIDASE 1"/>
    <property type="match status" value="1"/>
</dbReference>
<reference evidence="2 3" key="1">
    <citation type="submission" date="2019-10" db="EMBL/GenBank/DDBJ databases">
        <title>Description of Paenibacillus humi sp. nov.</title>
        <authorList>
            <person name="Carlier A."/>
            <person name="Qi S."/>
        </authorList>
    </citation>
    <scope>NUCLEOTIDE SEQUENCE [LARGE SCALE GENOMIC DNA]</scope>
    <source>
        <strain evidence="2 3">LMG 31461</strain>
    </source>
</reference>
<dbReference type="EC" id="3.5.1.4" evidence="2"/>
<organism evidence="2 3">
    <name type="scientific">Paenibacillus plantarum</name>
    <dbReference type="NCBI Taxonomy" id="2654975"/>
    <lineage>
        <taxon>Bacteria</taxon>
        <taxon>Bacillati</taxon>
        <taxon>Bacillota</taxon>
        <taxon>Bacilli</taxon>
        <taxon>Bacillales</taxon>
        <taxon>Paenibacillaceae</taxon>
        <taxon>Paenibacillus</taxon>
    </lineage>
</organism>
<feature type="domain" description="Amidase" evidence="1">
    <location>
        <begin position="290"/>
        <end position="380"/>
    </location>
</feature>
<dbReference type="PANTHER" id="PTHR46310">
    <property type="entry name" value="AMIDASE 1"/>
    <property type="match status" value="1"/>
</dbReference>
<dbReference type="Gene3D" id="3.90.1300.10">
    <property type="entry name" value="Amidase signature (AS) domain"/>
    <property type="match status" value="1"/>
</dbReference>
<gene>
    <name evidence="2" type="ORF">GC096_27095</name>
</gene>
<protein>
    <submittedName>
        <fullName evidence="2">Amidase</fullName>
        <ecNumber evidence="2">3.5.1.4</ecNumber>
    </submittedName>
</protein>
<dbReference type="RefSeq" id="WP_171634593.1">
    <property type="nucleotide sequence ID" value="NZ_WHNY01000074.1"/>
</dbReference>
<evidence type="ECO:0000313" key="2">
    <source>
        <dbReference type="EMBL" id="NOU67696.1"/>
    </source>
</evidence>